<protein>
    <recommendedName>
        <fullName evidence="8">Protein SMG9</fullName>
    </recommendedName>
</protein>
<dbReference type="EMBL" id="CAKLCB010000110">
    <property type="protein sequence ID" value="CAH0515416.1"/>
    <property type="molecule type" value="Genomic_DNA"/>
</dbReference>
<evidence type="ECO:0000313" key="7">
    <source>
        <dbReference type="Proteomes" id="UP001160483"/>
    </source>
</evidence>
<dbReference type="GO" id="GO:0000184">
    <property type="term" value="P:nuclear-transcribed mRNA catabolic process, nonsense-mediated decay"/>
    <property type="evidence" value="ECO:0007669"/>
    <property type="project" value="UniProtKB-KW"/>
</dbReference>
<comment type="similarity">
    <text evidence="1">Belongs to the SMG9 family.</text>
</comment>
<dbReference type="Proteomes" id="UP001158986">
    <property type="component" value="Unassembled WGS sequence"/>
</dbReference>
<organism evidence="4 7">
    <name type="scientific">Peronospora belbahrii</name>
    <dbReference type="NCBI Taxonomy" id="622444"/>
    <lineage>
        <taxon>Eukaryota</taxon>
        <taxon>Sar</taxon>
        <taxon>Stramenopiles</taxon>
        <taxon>Oomycota</taxon>
        <taxon>Peronosporomycetes</taxon>
        <taxon>Peronosporales</taxon>
        <taxon>Peronosporaceae</taxon>
        <taxon>Peronospora</taxon>
    </lineage>
</organism>
<evidence type="ECO:0000313" key="6">
    <source>
        <dbReference type="Proteomes" id="UP001158986"/>
    </source>
</evidence>
<keyword evidence="2" id="KW-0866">Nonsense-mediated mRNA decay</keyword>
<dbReference type="EMBL" id="CAKKTJ010000322">
    <property type="protein sequence ID" value="CAH0480076.1"/>
    <property type="molecule type" value="Genomic_DNA"/>
</dbReference>
<proteinExistence type="inferred from homology"/>
<evidence type="ECO:0000313" key="4">
    <source>
        <dbReference type="EMBL" id="CAH0480076.1"/>
    </source>
</evidence>
<feature type="compositionally biased region" description="Low complexity" evidence="3">
    <location>
        <begin position="127"/>
        <end position="137"/>
    </location>
</feature>
<name>A0AAU9L8H4_9STRA</name>
<evidence type="ECO:0000256" key="3">
    <source>
        <dbReference type="SAM" id="MobiDB-lite"/>
    </source>
</evidence>
<sequence>MDREHTPQKQRQKRSSSHRGLNSTNSSNGSSSTSHGTMSRATTSSLSGSSRAFRSSQRPRHRNLSSSSSPALMMSKTLLRPPIGGPPGSIGVLYEPDAPDANRRSRHDVASYQDRDHHFQADTRLNSSSRASLSSSSIERRNTRTGSSAMKQSGLRPYSFSTLEQINISPPLTSVKLITPQMQFATDLSVKLGSCLELTNFTVVGVLGLEGVGKSTVLSLLAQKDKNTDDTIFMTRNLESRVLDRHETIGIDLAVSMVGGSGHPTILLDSQPLLSSSILADLLERNESQRFGALTPEQQVEAVSYQIAVFLCAICHYVLIVHDGLAFQISVTNLLRTIEQKFSQCRLPNVSGNSQKHAARLLYVANNVSDSEFLYREDELFSAHERALEAAWPQALARVPYTLARHSSSVCNDASILYTASFVLPHCQQLLTRRESKLAASLVMTSPASEDKNVKDQNKTSTRGFVSNKYADFDDAAEDFQRFMLSLPSSPSFTSQAMSAPPMPLGSKPLPPPHPLSLREWLSNASRVFKGVRKASCFTAECTSSRDHK</sequence>
<feature type="region of interest" description="Disordered" evidence="3">
    <location>
        <begin position="1"/>
        <end position="153"/>
    </location>
</feature>
<dbReference type="PANTHER" id="PTHR14270">
    <property type="entry name" value="NONSENSE-MEDIATED MRNA DECAY FACTOR SMG9"/>
    <property type="match status" value="1"/>
</dbReference>
<feature type="compositionally biased region" description="Basic residues" evidence="3">
    <location>
        <begin position="8"/>
        <end position="17"/>
    </location>
</feature>
<evidence type="ECO:0008006" key="8">
    <source>
        <dbReference type="Google" id="ProtNLM"/>
    </source>
</evidence>
<dbReference type="PANTHER" id="PTHR14270:SF0">
    <property type="entry name" value="NONSENSE-MEDIATED MRNA DECAY FACTOR SMG9"/>
    <property type="match status" value="1"/>
</dbReference>
<dbReference type="InterPro" id="IPR039177">
    <property type="entry name" value="SMG9"/>
</dbReference>
<comment type="caution">
    <text evidence="4">The sequence shown here is derived from an EMBL/GenBank/DDBJ whole genome shotgun (WGS) entry which is preliminary data.</text>
</comment>
<dbReference type="InterPro" id="IPR027417">
    <property type="entry name" value="P-loop_NTPase"/>
</dbReference>
<evidence type="ECO:0000256" key="2">
    <source>
        <dbReference type="ARBA" id="ARBA00023161"/>
    </source>
</evidence>
<reference evidence="4 6" key="1">
    <citation type="submission" date="2021-11" db="EMBL/GenBank/DDBJ databases">
        <authorList>
            <person name="Islam A."/>
            <person name="Islam S."/>
            <person name="Flora M.S."/>
            <person name="Rahman M."/>
            <person name="Ziaur R.M."/>
            <person name="Epstein J.H."/>
            <person name="Hassan M."/>
            <person name="Klassen M."/>
            <person name="Woodard K."/>
            <person name="Webb A."/>
            <person name="Webby R.J."/>
            <person name="El Zowalaty M.E."/>
        </authorList>
    </citation>
    <scope>NUCLEOTIDE SEQUENCE</scope>
    <source>
        <strain evidence="5">Pbs1</strain>
        <strain evidence="4">Pbs3</strain>
    </source>
</reference>
<evidence type="ECO:0000313" key="5">
    <source>
        <dbReference type="EMBL" id="CAH0515416.1"/>
    </source>
</evidence>
<gene>
    <name evidence="5" type="ORF">PBS001_LOCUS2127</name>
    <name evidence="4" type="ORF">PBS003_LOCUS6702</name>
</gene>
<feature type="compositionally biased region" description="Basic and acidic residues" evidence="3">
    <location>
        <begin position="100"/>
        <end position="121"/>
    </location>
</feature>
<dbReference type="Proteomes" id="UP001160483">
    <property type="component" value="Unassembled WGS sequence"/>
</dbReference>
<dbReference type="AlphaFoldDB" id="A0AAU9L8H4"/>
<feature type="compositionally biased region" description="Low complexity" evidence="3">
    <location>
        <begin position="20"/>
        <end position="56"/>
    </location>
</feature>
<evidence type="ECO:0000256" key="1">
    <source>
        <dbReference type="ARBA" id="ARBA00007712"/>
    </source>
</evidence>
<accession>A0AAU9L8H4</accession>
<dbReference type="SUPFAM" id="SSF52540">
    <property type="entry name" value="P-loop containing nucleoside triphosphate hydrolases"/>
    <property type="match status" value="1"/>
</dbReference>
<keyword evidence="6" id="KW-1185">Reference proteome</keyword>